<gene>
    <name evidence="2" type="ORF">HK105_208959</name>
</gene>
<sequence length="268" mass="28690">MALVAGGFYMAARGAETSMAGGPAVIPAFVAVLECQSLSSDICLAIATLIVLTIAFRSNALVSLPPVSKMPLLAAVGAFVACLYPLYLDPLKGTEAGTRRQLVVSWCLDAAARALLLWFTSLRLQAICGVSLAIYASAEPSIAFMSDRYKELVVTYPVLDLGTTALDEMVLVQLRTLQRIAVACNINMIDMRAYRRAVACVLVMIALPVASIVLVYLKLDPSAAVYVILLSFRILVTDLFSAALRDSLLEKVRDAATTSTSARASHRI</sequence>
<dbReference type="Proteomes" id="UP001527925">
    <property type="component" value="Unassembled WGS sequence"/>
</dbReference>
<feature type="transmembrane region" description="Helical" evidence="1">
    <location>
        <begin position="38"/>
        <end position="58"/>
    </location>
</feature>
<protein>
    <submittedName>
        <fullName evidence="2">Uncharacterized protein</fullName>
    </submittedName>
</protein>
<comment type="caution">
    <text evidence="2">The sequence shown here is derived from an EMBL/GenBank/DDBJ whole genome shotgun (WGS) entry which is preliminary data.</text>
</comment>
<organism evidence="2 3">
    <name type="scientific">Polyrhizophydium stewartii</name>
    <dbReference type="NCBI Taxonomy" id="2732419"/>
    <lineage>
        <taxon>Eukaryota</taxon>
        <taxon>Fungi</taxon>
        <taxon>Fungi incertae sedis</taxon>
        <taxon>Chytridiomycota</taxon>
        <taxon>Chytridiomycota incertae sedis</taxon>
        <taxon>Chytridiomycetes</taxon>
        <taxon>Rhizophydiales</taxon>
        <taxon>Rhizophydiales incertae sedis</taxon>
        <taxon>Polyrhizophydium</taxon>
    </lineage>
</organism>
<dbReference type="EMBL" id="JADGIZ020000100">
    <property type="protein sequence ID" value="KAL2911560.1"/>
    <property type="molecule type" value="Genomic_DNA"/>
</dbReference>
<evidence type="ECO:0000313" key="2">
    <source>
        <dbReference type="EMBL" id="KAL2911560.1"/>
    </source>
</evidence>
<evidence type="ECO:0000256" key="1">
    <source>
        <dbReference type="SAM" id="Phobius"/>
    </source>
</evidence>
<reference evidence="2 3" key="1">
    <citation type="submission" date="2023-09" db="EMBL/GenBank/DDBJ databases">
        <title>Pangenome analysis of Batrachochytrium dendrobatidis and related Chytrids.</title>
        <authorList>
            <person name="Yacoub M.N."/>
            <person name="Stajich J.E."/>
            <person name="James T.Y."/>
        </authorList>
    </citation>
    <scope>NUCLEOTIDE SEQUENCE [LARGE SCALE GENOMIC DNA]</scope>
    <source>
        <strain evidence="2 3">JEL0888</strain>
    </source>
</reference>
<keyword evidence="1" id="KW-0472">Membrane</keyword>
<keyword evidence="3" id="KW-1185">Reference proteome</keyword>
<feature type="transmembrane region" description="Helical" evidence="1">
    <location>
        <begin position="223"/>
        <end position="244"/>
    </location>
</feature>
<evidence type="ECO:0000313" key="3">
    <source>
        <dbReference type="Proteomes" id="UP001527925"/>
    </source>
</evidence>
<proteinExistence type="predicted"/>
<keyword evidence="1" id="KW-1133">Transmembrane helix</keyword>
<feature type="transmembrane region" description="Helical" evidence="1">
    <location>
        <begin position="197"/>
        <end position="217"/>
    </location>
</feature>
<accession>A0ABR4MWC7</accession>
<feature type="transmembrane region" description="Helical" evidence="1">
    <location>
        <begin position="70"/>
        <end position="87"/>
    </location>
</feature>
<keyword evidence="1" id="KW-0812">Transmembrane</keyword>
<name>A0ABR4MWC7_9FUNG</name>